<feature type="domain" description="THIF-type NAD/FAD binding fold" evidence="4">
    <location>
        <begin position="19"/>
        <end position="256"/>
    </location>
</feature>
<evidence type="ECO:0000313" key="7">
    <source>
        <dbReference type="Proteomes" id="UP000003505"/>
    </source>
</evidence>
<dbReference type="KEGG" id="ssg:Selsp_1375"/>
<dbReference type="eggNOG" id="COG0476">
    <property type="taxonomic scope" value="Bacteria"/>
</dbReference>
<keyword evidence="3" id="KW-0067">ATP-binding</keyword>
<evidence type="ECO:0000256" key="3">
    <source>
        <dbReference type="ARBA" id="ARBA00022840"/>
    </source>
</evidence>
<reference evidence="5 8" key="2">
    <citation type="submission" date="2011-04" db="EMBL/GenBank/DDBJ databases">
        <title>The complete genome of Selenomonas sputigena DSM 20758.</title>
        <authorList>
            <consortium name="US DOE Joint Genome Institute (JGI-PGF)"/>
            <person name="Lucas S."/>
            <person name="Copeland A."/>
            <person name="Lapidus A."/>
            <person name="Bruce D."/>
            <person name="Goodwin L."/>
            <person name="Pitluck S."/>
            <person name="Peters L."/>
            <person name="Kyrpides N."/>
            <person name="Mavromatis K."/>
            <person name="Ivanova N."/>
            <person name="Ovchinnikova G."/>
            <person name="Teshima H."/>
            <person name="Detter J.C."/>
            <person name="Tapia R."/>
            <person name="Han C."/>
            <person name="Land M."/>
            <person name="Hauser L."/>
            <person name="Markowitz V."/>
            <person name="Cheng J.-F."/>
            <person name="Hugenholtz P."/>
            <person name="Woyke T."/>
            <person name="Wu D."/>
            <person name="Gronow S."/>
            <person name="Wellnitz S."/>
            <person name="Schneider S."/>
            <person name="Klenk H.-P."/>
            <person name="Eisen J.A."/>
        </authorList>
    </citation>
    <scope>NUCLEOTIDE SEQUENCE [LARGE SCALE GENOMIC DNA]</scope>
    <source>
        <strain evidence="5">ATCC 35185</strain>
        <strain evidence="8">ATCC 35185 / DSM 20758 / VPI D19B-28</strain>
    </source>
</reference>
<evidence type="ECO:0000313" key="6">
    <source>
        <dbReference type="EMBL" id="EEX77565.1"/>
    </source>
</evidence>
<dbReference type="PANTHER" id="PTHR10953:SF102">
    <property type="entry name" value="ADENYLYLTRANSFERASE AND SULFURTRANSFERASE MOCS3"/>
    <property type="match status" value="1"/>
</dbReference>
<dbReference type="GO" id="GO:0008146">
    <property type="term" value="F:sulfotransferase activity"/>
    <property type="evidence" value="ECO:0007669"/>
    <property type="project" value="TreeGrafter"/>
</dbReference>
<dbReference type="RefSeq" id="WP_006191999.1">
    <property type="nucleotide sequence ID" value="NC_015437.1"/>
</dbReference>
<sequence>MGDEEMHTQQLTQEERERYSRQMLLAGVGEAGQQKLLASKVLIVGAGGLGSPAAMYLVASGVGEIGVADDDDVDISNLQRQIAHRSADVGRKKADSMARALAALNPAVRVNVYRERFSEDNAEDILCDRSYDFVLDCTDNFLAKFLINDACVRLHKPFSHAGITGFSGQIMTVLPGESPCYRCIFEDVPEEGSVPTSREIGVLGAAVGVMGSLQAVEAVKYILGIGDLLVGRLLIYDALTMKFREVELPKRNESCTACRNA</sequence>
<dbReference type="EMBL" id="CP002637">
    <property type="protein sequence ID" value="AEC00334.1"/>
    <property type="molecule type" value="Genomic_DNA"/>
</dbReference>
<dbReference type="Gene3D" id="3.40.50.720">
    <property type="entry name" value="NAD(P)-binding Rossmann-like Domain"/>
    <property type="match status" value="1"/>
</dbReference>
<dbReference type="NCBIfam" id="NF004281">
    <property type="entry name" value="PRK05690.1"/>
    <property type="match status" value="1"/>
</dbReference>
<dbReference type="Proteomes" id="UP000011124">
    <property type="component" value="Chromosome"/>
</dbReference>
<dbReference type="GO" id="GO:0008641">
    <property type="term" value="F:ubiquitin-like modifier activating enzyme activity"/>
    <property type="evidence" value="ECO:0007669"/>
    <property type="project" value="InterPro"/>
</dbReference>
<dbReference type="SUPFAM" id="SSF69572">
    <property type="entry name" value="Activating enzymes of the ubiquitin-like proteins"/>
    <property type="match status" value="1"/>
</dbReference>
<proteinExistence type="predicted"/>
<evidence type="ECO:0000256" key="2">
    <source>
        <dbReference type="ARBA" id="ARBA00022741"/>
    </source>
</evidence>
<evidence type="ECO:0000256" key="1">
    <source>
        <dbReference type="ARBA" id="ARBA00022679"/>
    </source>
</evidence>
<dbReference type="InterPro" id="IPR000594">
    <property type="entry name" value="ThiF_NAD_FAD-bd"/>
</dbReference>
<dbReference type="CDD" id="cd00757">
    <property type="entry name" value="ThiF_MoeB_HesA_family"/>
    <property type="match status" value="1"/>
</dbReference>
<dbReference type="InterPro" id="IPR035985">
    <property type="entry name" value="Ubiquitin-activating_enz"/>
</dbReference>
<dbReference type="EMBL" id="ACKP02000015">
    <property type="protein sequence ID" value="EEX77565.1"/>
    <property type="molecule type" value="Genomic_DNA"/>
</dbReference>
<evidence type="ECO:0000313" key="8">
    <source>
        <dbReference type="Proteomes" id="UP000011124"/>
    </source>
</evidence>
<dbReference type="STRING" id="546271.Selsp_1375"/>
<dbReference type="HOGENOM" id="CLU_013325_10_0_9"/>
<dbReference type="GO" id="GO:0004792">
    <property type="term" value="F:thiosulfate-cyanide sulfurtransferase activity"/>
    <property type="evidence" value="ECO:0007669"/>
    <property type="project" value="TreeGrafter"/>
</dbReference>
<evidence type="ECO:0000259" key="4">
    <source>
        <dbReference type="Pfam" id="PF00899"/>
    </source>
</evidence>
<evidence type="ECO:0000313" key="5">
    <source>
        <dbReference type="EMBL" id="AEC00334.1"/>
    </source>
</evidence>
<keyword evidence="1" id="KW-0808">Transferase</keyword>
<dbReference type="FunFam" id="3.40.50.720:FF:000033">
    <property type="entry name" value="Adenylyltransferase and sulfurtransferase MOCS3"/>
    <property type="match status" value="1"/>
</dbReference>
<dbReference type="Pfam" id="PF00899">
    <property type="entry name" value="ThiF"/>
    <property type="match status" value="1"/>
</dbReference>
<dbReference type="GO" id="GO:0005829">
    <property type="term" value="C:cytosol"/>
    <property type="evidence" value="ECO:0007669"/>
    <property type="project" value="TreeGrafter"/>
</dbReference>
<dbReference type="AlphaFoldDB" id="C9LU34"/>
<keyword evidence="8" id="KW-1185">Reference proteome</keyword>
<reference evidence="6 7" key="1">
    <citation type="submission" date="2009-09" db="EMBL/GenBank/DDBJ databases">
        <authorList>
            <person name="Weinstock G."/>
            <person name="Sodergren E."/>
            <person name="Clifton S."/>
            <person name="Fulton L."/>
            <person name="Fulton B."/>
            <person name="Courtney L."/>
            <person name="Fronick C."/>
            <person name="Harrison M."/>
            <person name="Strong C."/>
            <person name="Farmer C."/>
            <person name="Delahaunty K."/>
            <person name="Markovic C."/>
            <person name="Hall O."/>
            <person name="Minx P."/>
            <person name="Tomlinson C."/>
            <person name="Mitreva M."/>
            <person name="Nelson J."/>
            <person name="Hou S."/>
            <person name="Wollam A."/>
            <person name="Pepin K.H."/>
            <person name="Johnson M."/>
            <person name="Bhonagiri V."/>
            <person name="Nash W.E."/>
            <person name="Warren W."/>
            <person name="Chinwalla A."/>
            <person name="Mardis E.R."/>
            <person name="Wilson R.K."/>
        </authorList>
    </citation>
    <scope>NUCLEOTIDE SEQUENCE [LARGE SCALE GENOMIC DNA]</scope>
    <source>
        <strain evidence="6">ATCC 35185</strain>
        <strain evidence="7">ATCC 35185 / DSM 20758 / VPI D19B-28</strain>
    </source>
</reference>
<dbReference type="OrthoDB" id="9804286at2"/>
<keyword evidence="2" id="KW-0547">Nucleotide-binding</keyword>
<accession>C9LU34</accession>
<dbReference type="PANTHER" id="PTHR10953">
    <property type="entry name" value="UBIQUITIN-ACTIVATING ENZYME E1"/>
    <property type="match status" value="1"/>
</dbReference>
<dbReference type="GO" id="GO:0005524">
    <property type="term" value="F:ATP binding"/>
    <property type="evidence" value="ECO:0007669"/>
    <property type="project" value="UniProtKB-KW"/>
</dbReference>
<dbReference type="InterPro" id="IPR045886">
    <property type="entry name" value="ThiF/MoeB/HesA"/>
</dbReference>
<dbReference type="Proteomes" id="UP000003505">
    <property type="component" value="Unassembled WGS sequence"/>
</dbReference>
<name>C9LU34_SELS3</name>
<organism evidence="6 7">
    <name type="scientific">Selenomonas sputigena (strain ATCC 35185 / DSM 20758 / CCUG 44933 / VPI D19B-28)</name>
    <dbReference type="NCBI Taxonomy" id="546271"/>
    <lineage>
        <taxon>Bacteria</taxon>
        <taxon>Bacillati</taxon>
        <taxon>Bacillota</taxon>
        <taxon>Negativicutes</taxon>
        <taxon>Selenomonadales</taxon>
        <taxon>Selenomonadaceae</taxon>
        <taxon>Selenomonas</taxon>
    </lineage>
</organism>
<gene>
    <name evidence="5" type="ordered locus">Selsp_1375</name>
    <name evidence="6" type="ORF">SELSPUOL_00840</name>
</gene>
<protein>
    <submittedName>
        <fullName evidence="6">ThiF family protein</fullName>
    </submittedName>
    <submittedName>
        <fullName evidence="5">UBA/THIF-type NAD/FAD binding protein</fullName>
    </submittedName>
</protein>
<dbReference type="GO" id="GO:0016779">
    <property type="term" value="F:nucleotidyltransferase activity"/>
    <property type="evidence" value="ECO:0007669"/>
    <property type="project" value="TreeGrafter"/>
</dbReference>